<protein>
    <submittedName>
        <fullName evidence="2">ABC transporter permease</fullName>
    </submittedName>
</protein>
<dbReference type="RefSeq" id="WP_394841636.1">
    <property type="nucleotide sequence ID" value="NZ_CP089982.1"/>
</dbReference>
<dbReference type="Proteomes" id="UP001379533">
    <property type="component" value="Chromosome"/>
</dbReference>
<keyword evidence="3" id="KW-1185">Reference proteome</keyword>
<sequence>MMSRVVAITMNAFREAVRARVLHALLALALATCAYAVLVAALSIHEELRVVADLGAASISLSAAVVAIVLGSTTLHREIEYKTIFPLLTRALRRHEYLVGKYLGTLLTIAVFVAIQAAVVLAVLALEAGGNLALAGREIRLVLASSVLTLCESAIVVGLTTVFASFSSPALTAVYSGGVFLVGRHADALAHLPSRYFPEAGRAVGRTLSFVFPNLNLYAPPRALLLGEVAGTPLWPFVAGAAQNALLYAVLLVTMGVLLFQRRDFP</sequence>
<keyword evidence="1" id="KW-1133">Transmembrane helix</keyword>
<name>A0ABZ2JX69_9BACT</name>
<feature type="transmembrane region" description="Helical" evidence="1">
    <location>
        <begin position="102"/>
        <end position="126"/>
    </location>
</feature>
<feature type="transmembrane region" description="Helical" evidence="1">
    <location>
        <begin position="21"/>
        <end position="44"/>
    </location>
</feature>
<feature type="transmembrane region" description="Helical" evidence="1">
    <location>
        <begin position="234"/>
        <end position="260"/>
    </location>
</feature>
<evidence type="ECO:0000313" key="3">
    <source>
        <dbReference type="Proteomes" id="UP001379533"/>
    </source>
</evidence>
<proteinExistence type="predicted"/>
<evidence type="ECO:0000256" key="1">
    <source>
        <dbReference type="SAM" id="Phobius"/>
    </source>
</evidence>
<dbReference type="EMBL" id="CP089982">
    <property type="protein sequence ID" value="WXA91016.1"/>
    <property type="molecule type" value="Genomic_DNA"/>
</dbReference>
<gene>
    <name evidence="2" type="ORF">LZC95_31755</name>
</gene>
<feature type="transmembrane region" description="Helical" evidence="1">
    <location>
        <begin position="56"/>
        <end position="75"/>
    </location>
</feature>
<dbReference type="PANTHER" id="PTHR43471">
    <property type="entry name" value="ABC TRANSPORTER PERMEASE"/>
    <property type="match status" value="1"/>
</dbReference>
<keyword evidence="1" id="KW-0472">Membrane</keyword>
<reference evidence="2 3" key="1">
    <citation type="submission" date="2021-12" db="EMBL/GenBank/DDBJ databases">
        <title>Discovery of the Pendulisporaceae a myxobacterial family with distinct sporulation behavior and unique specialized metabolism.</title>
        <authorList>
            <person name="Garcia R."/>
            <person name="Popoff A."/>
            <person name="Bader C.D."/>
            <person name="Loehr J."/>
            <person name="Walesch S."/>
            <person name="Walt C."/>
            <person name="Boldt J."/>
            <person name="Bunk B."/>
            <person name="Haeckl F.J.F.P.J."/>
            <person name="Gunesch A.P."/>
            <person name="Birkelbach J."/>
            <person name="Nuebel U."/>
            <person name="Pietschmann T."/>
            <person name="Bach T."/>
            <person name="Mueller R."/>
        </authorList>
    </citation>
    <scope>NUCLEOTIDE SEQUENCE [LARGE SCALE GENOMIC DNA]</scope>
    <source>
        <strain evidence="2 3">MSr12523</strain>
    </source>
</reference>
<keyword evidence="1" id="KW-0812">Transmembrane</keyword>
<dbReference type="Pfam" id="PF12679">
    <property type="entry name" value="ABC2_membrane_2"/>
    <property type="match status" value="1"/>
</dbReference>
<dbReference type="PANTHER" id="PTHR43471:SF10">
    <property type="entry name" value="SLL1107 PROTEIN"/>
    <property type="match status" value="1"/>
</dbReference>
<organism evidence="2 3">
    <name type="scientific">Pendulispora brunnea</name>
    <dbReference type="NCBI Taxonomy" id="2905690"/>
    <lineage>
        <taxon>Bacteria</taxon>
        <taxon>Pseudomonadati</taxon>
        <taxon>Myxococcota</taxon>
        <taxon>Myxococcia</taxon>
        <taxon>Myxococcales</taxon>
        <taxon>Sorangiineae</taxon>
        <taxon>Pendulisporaceae</taxon>
        <taxon>Pendulispora</taxon>
    </lineage>
</organism>
<accession>A0ABZ2JX69</accession>
<evidence type="ECO:0000313" key="2">
    <source>
        <dbReference type="EMBL" id="WXA91016.1"/>
    </source>
</evidence>